<keyword evidence="4" id="KW-1185">Reference proteome</keyword>
<dbReference type="EMBL" id="JAADYS010002116">
    <property type="protein sequence ID" value="KAF4459675.1"/>
    <property type="molecule type" value="Genomic_DNA"/>
</dbReference>
<name>A0A8H4P595_9HYPO</name>
<comment type="caution">
    <text evidence="3">The sequence shown here is derived from an EMBL/GenBank/DDBJ whole genome shotgun (WGS) entry which is preliminary data.</text>
</comment>
<feature type="domain" description="BTB" evidence="2">
    <location>
        <begin position="330"/>
        <end position="384"/>
    </location>
</feature>
<gene>
    <name evidence="3" type="ORF">FALBO_13567</name>
</gene>
<dbReference type="SUPFAM" id="SSF54695">
    <property type="entry name" value="POZ domain"/>
    <property type="match status" value="1"/>
</dbReference>
<evidence type="ECO:0000313" key="4">
    <source>
        <dbReference type="Proteomes" id="UP000554235"/>
    </source>
</evidence>
<reference evidence="3 4" key="1">
    <citation type="submission" date="2020-01" db="EMBL/GenBank/DDBJ databases">
        <title>Identification and distribution of gene clusters putatively required for synthesis of sphingolipid metabolism inhibitors in phylogenetically diverse species of the filamentous fungus Fusarium.</title>
        <authorList>
            <person name="Kim H.-S."/>
            <person name="Busman M."/>
            <person name="Brown D.W."/>
            <person name="Divon H."/>
            <person name="Uhlig S."/>
            <person name="Proctor R.H."/>
        </authorList>
    </citation>
    <scope>NUCLEOTIDE SEQUENCE [LARGE SCALE GENOMIC DNA]</scope>
    <source>
        <strain evidence="3 4">NRRL 20459</strain>
    </source>
</reference>
<evidence type="ECO:0000259" key="2">
    <source>
        <dbReference type="PROSITE" id="PS50097"/>
    </source>
</evidence>
<accession>A0A8H4P595</accession>
<protein>
    <recommendedName>
        <fullName evidence="2">BTB domain-containing protein</fullName>
    </recommendedName>
</protein>
<feature type="region of interest" description="Disordered" evidence="1">
    <location>
        <begin position="225"/>
        <end position="261"/>
    </location>
</feature>
<dbReference type="PANTHER" id="PTHR38846:SF1">
    <property type="entry name" value="C3H1-TYPE DOMAIN-CONTAINING PROTEIN"/>
    <property type="match status" value="1"/>
</dbReference>
<dbReference type="CDD" id="cd18186">
    <property type="entry name" value="BTB_POZ_ZBTB_KLHL-like"/>
    <property type="match status" value="1"/>
</dbReference>
<sequence>MSVKEETPSPAPPPASQSHFAKFDNFTPDDDASFDNEFSRLASSQNWVPGSQQYTKERTIAMREELKLHYFSQSQPMAEVNEPLTEEEQLKGYQDLCREVRIPPRDSIVECKKDLKSTLVNIIDLIDARRTGKEVKVWDDFEAFRRYTLQDEHRINMNEAKEDGGYLASLLQRLRDPRPRRRGGALSIMKPSPFVFDPDGDTQLILHTCRPQPFNWEDETLWIGKKKPAKNAKRKRDSTTPEEQAGTATELHPGQPPSQSLVETATISNASMDVDNDPVETSVEVALPASPPAPENADAKEIDTWWRDGERPGALPGQVEIRMVVSGKHMALASPYFQKMFAGPYVEGKADDRGLRQVRASDWDPEAFTLLLDIIHGYHRDVPKVVSLELLAKLAIIVDYYQCHESIDVYVDIWLGHLKEDPPTTYGRDCMLWILISQVLSRADMFESMAGLALEYSTKLIEANDLPVPAGLLSIINKKRRVMVAPVFAEIYGNLDALMGGSVCSYECSCMLLGSLTKVLSKRGILNPRITRPYNGFSVADVTNMVHSIRSPKWVSLTPDRDGYVYHGCNIKAKLAPILKKMNNGLGVFQKDFEFMKDYRGKDDPDICL</sequence>
<dbReference type="InterPro" id="IPR011333">
    <property type="entry name" value="SKP1/BTB/POZ_sf"/>
</dbReference>
<feature type="region of interest" description="Disordered" evidence="1">
    <location>
        <begin position="1"/>
        <end position="35"/>
    </location>
</feature>
<evidence type="ECO:0000256" key="1">
    <source>
        <dbReference type="SAM" id="MobiDB-lite"/>
    </source>
</evidence>
<evidence type="ECO:0000313" key="3">
    <source>
        <dbReference type="EMBL" id="KAF4459675.1"/>
    </source>
</evidence>
<dbReference type="PROSITE" id="PS50097">
    <property type="entry name" value="BTB"/>
    <property type="match status" value="1"/>
</dbReference>
<organism evidence="3 4">
    <name type="scientific">Fusarium albosuccineum</name>
    <dbReference type="NCBI Taxonomy" id="1237068"/>
    <lineage>
        <taxon>Eukaryota</taxon>
        <taxon>Fungi</taxon>
        <taxon>Dikarya</taxon>
        <taxon>Ascomycota</taxon>
        <taxon>Pezizomycotina</taxon>
        <taxon>Sordariomycetes</taxon>
        <taxon>Hypocreomycetidae</taxon>
        <taxon>Hypocreales</taxon>
        <taxon>Nectriaceae</taxon>
        <taxon>Fusarium</taxon>
        <taxon>Fusarium decemcellulare species complex</taxon>
    </lineage>
</organism>
<dbReference type="Gene3D" id="3.30.710.10">
    <property type="entry name" value="Potassium Channel Kv1.1, Chain A"/>
    <property type="match status" value="1"/>
</dbReference>
<dbReference type="Pfam" id="PF00651">
    <property type="entry name" value="BTB"/>
    <property type="match status" value="1"/>
</dbReference>
<dbReference type="InterPro" id="IPR000210">
    <property type="entry name" value="BTB/POZ_dom"/>
</dbReference>
<dbReference type="PANTHER" id="PTHR38846">
    <property type="entry name" value="C3H1-TYPE DOMAIN-CONTAINING PROTEIN"/>
    <property type="match status" value="1"/>
</dbReference>
<dbReference type="Proteomes" id="UP000554235">
    <property type="component" value="Unassembled WGS sequence"/>
</dbReference>
<feature type="compositionally biased region" description="Basic residues" evidence="1">
    <location>
        <begin position="225"/>
        <end position="236"/>
    </location>
</feature>
<dbReference type="AlphaFoldDB" id="A0A8H4P595"/>
<dbReference type="OrthoDB" id="5326346at2759"/>
<proteinExistence type="predicted"/>